<dbReference type="PANTHER" id="PTHR12755:SF3">
    <property type="entry name" value="POLYNUCLEOTIDE 5'-HYDROXYL-KINASE NOL9"/>
    <property type="match status" value="1"/>
</dbReference>
<feature type="region of interest" description="Disordered" evidence="9">
    <location>
        <begin position="461"/>
        <end position="487"/>
    </location>
</feature>
<dbReference type="OrthoDB" id="4054781at2759"/>
<dbReference type="GO" id="GO:0005524">
    <property type="term" value="F:ATP binding"/>
    <property type="evidence" value="ECO:0007669"/>
    <property type="project" value="UniProtKB-KW"/>
</dbReference>
<evidence type="ECO:0000256" key="9">
    <source>
        <dbReference type="SAM" id="MobiDB-lite"/>
    </source>
</evidence>
<dbReference type="GO" id="GO:0051731">
    <property type="term" value="F:polynucleotide 5'-hydroxyl-kinase activity"/>
    <property type="evidence" value="ECO:0007669"/>
    <property type="project" value="InterPro"/>
</dbReference>
<evidence type="ECO:0000256" key="6">
    <source>
        <dbReference type="ARBA" id="ARBA00022741"/>
    </source>
</evidence>
<proteinExistence type="inferred from homology"/>
<keyword evidence="8" id="KW-0067">ATP-binding</keyword>
<dbReference type="Pfam" id="PF16575">
    <property type="entry name" value="CLP1_P"/>
    <property type="match status" value="1"/>
</dbReference>
<dbReference type="Proteomes" id="UP000034841">
    <property type="component" value="Unassembled WGS sequence"/>
</dbReference>
<evidence type="ECO:0000313" key="12">
    <source>
        <dbReference type="Proteomes" id="UP000034841"/>
    </source>
</evidence>
<evidence type="ECO:0000256" key="4">
    <source>
        <dbReference type="ARBA" id="ARBA00019824"/>
    </source>
</evidence>
<dbReference type="SUPFAM" id="SSF52540">
    <property type="entry name" value="P-loop containing nucleoside triphosphate hydrolases"/>
    <property type="match status" value="1"/>
</dbReference>
<evidence type="ECO:0000256" key="5">
    <source>
        <dbReference type="ARBA" id="ARBA00022679"/>
    </source>
</evidence>
<organism evidence="11 12">
    <name type="scientific">Ceratocystis fimbriata f. sp. platani</name>
    <dbReference type="NCBI Taxonomy" id="88771"/>
    <lineage>
        <taxon>Eukaryota</taxon>
        <taxon>Fungi</taxon>
        <taxon>Dikarya</taxon>
        <taxon>Ascomycota</taxon>
        <taxon>Pezizomycotina</taxon>
        <taxon>Sordariomycetes</taxon>
        <taxon>Hypocreomycetidae</taxon>
        <taxon>Microascales</taxon>
        <taxon>Ceratocystidaceae</taxon>
        <taxon>Ceratocystis</taxon>
    </lineage>
</organism>
<reference evidence="11 12" key="1">
    <citation type="submission" date="2015-04" db="EMBL/GenBank/DDBJ databases">
        <title>Genome sequence of Ceratocystis platani, a major pathogen of plane trees.</title>
        <authorList>
            <person name="Belbahri L."/>
        </authorList>
    </citation>
    <scope>NUCLEOTIDE SEQUENCE [LARGE SCALE GENOMIC DNA]</scope>
    <source>
        <strain evidence="11 12">CFO</strain>
    </source>
</reference>
<dbReference type="GO" id="GO:0005634">
    <property type="term" value="C:nucleus"/>
    <property type="evidence" value="ECO:0007669"/>
    <property type="project" value="TreeGrafter"/>
</dbReference>
<evidence type="ECO:0000256" key="8">
    <source>
        <dbReference type="ARBA" id="ARBA00022840"/>
    </source>
</evidence>
<comment type="similarity">
    <text evidence="2">Belongs to the Clp1 family. NOL9/GRC3 subfamily.</text>
</comment>
<dbReference type="InterPro" id="IPR027417">
    <property type="entry name" value="P-loop_NTPase"/>
</dbReference>
<accession>A0A0F8B4K3</accession>
<sequence>MSSLVQTPKNWSIKSGVISLNLENDERLVIVGSYGIKIHRGEVTIAGATLQPSDMTYWICAPLSHAVPVLRCYKGVRIDLYPDPVFRNMRQLESLSHLFKEIWPSNMSQSFRVLFTSEDVPKRTTVQLLTSPPEWNKKLAEIASSDIAKNPIYFICGPKGAGKSTFTRLLGNKLISTQLHGFYNSRRKTTIRGVNIVDIDPGQAEYTPPGLLSLIHTKNLNTAPPFGHPWTDAAMATELVHSHAFGALTPGADPDLYLSLAIDLCSRAKGAPTLINTPGWTLGTGLDLLMSLISRVHPTEIIYMSEGGPAETVEGLSSTDNMRPIWVPEPLSEVTPLVAKYKGQKRGIMGILSYGAQTPPFLLAESLNGMMVAVVRIQDPKAFAAFQTARTPVDVGEMEVDEPGPAPTDAKYDEVVISSSPEGLPIIANPDNVSLDSQSLAFNKLSVDGEKMQDSVNVEYGSDNESEASAITVTSDDEKGRAADSAAGEAIPWVQVIHGDQRRPKGSRAWRVRRDLGRGNGGD</sequence>
<keyword evidence="6" id="KW-0547">Nucleotide-binding</keyword>
<keyword evidence="12" id="KW-1185">Reference proteome</keyword>
<gene>
    <name evidence="11" type="primary">GRC3</name>
    <name evidence="11" type="ORF">CFO_g882</name>
</gene>
<keyword evidence="5 11" id="KW-0808">Transferase</keyword>
<dbReference type="Gene3D" id="3.40.50.300">
    <property type="entry name" value="P-loop containing nucleotide triphosphate hydrolases"/>
    <property type="match status" value="1"/>
</dbReference>
<evidence type="ECO:0000256" key="1">
    <source>
        <dbReference type="ARBA" id="ARBA00003798"/>
    </source>
</evidence>
<dbReference type="EMBL" id="LBBL01000028">
    <property type="protein sequence ID" value="KKF96811.1"/>
    <property type="molecule type" value="Genomic_DNA"/>
</dbReference>
<dbReference type="InterPro" id="IPR032319">
    <property type="entry name" value="CLP1_P"/>
</dbReference>
<evidence type="ECO:0000256" key="2">
    <source>
        <dbReference type="ARBA" id="ARBA00011003"/>
    </source>
</evidence>
<name>A0A0F8B4K3_CERFI</name>
<dbReference type="AlphaFoldDB" id="A0A0F8B4K3"/>
<comment type="function">
    <text evidence="1">Polynucleotide 5'-kinase involved in rRNA processing.</text>
</comment>
<evidence type="ECO:0000259" key="10">
    <source>
        <dbReference type="Pfam" id="PF16575"/>
    </source>
</evidence>
<dbReference type="GO" id="GO:0000448">
    <property type="term" value="P:cleavage in ITS2 between 5.8S rRNA and LSU-rRNA of tricistronic rRNA transcript (SSU-rRNA, 5.8S rRNA, LSU-rRNA)"/>
    <property type="evidence" value="ECO:0007669"/>
    <property type="project" value="TreeGrafter"/>
</dbReference>
<evidence type="ECO:0000256" key="7">
    <source>
        <dbReference type="ARBA" id="ARBA00022777"/>
    </source>
</evidence>
<protein>
    <recommendedName>
        <fullName evidence="4">Polynucleotide 5'-hydroxyl-kinase GRC3</fullName>
    </recommendedName>
    <alternativeName>
        <fullName evidence="3">Polynucleotide 5'-hydroxyl-kinase grc3</fullName>
    </alternativeName>
</protein>
<keyword evidence="7 11" id="KW-0418">Kinase</keyword>
<dbReference type="InterPro" id="IPR045116">
    <property type="entry name" value="Clp1/Grc3"/>
</dbReference>
<evidence type="ECO:0000313" key="11">
    <source>
        <dbReference type="EMBL" id="KKF96811.1"/>
    </source>
</evidence>
<evidence type="ECO:0000256" key="3">
    <source>
        <dbReference type="ARBA" id="ARBA00018706"/>
    </source>
</evidence>
<feature type="domain" description="Clp1 P-loop" evidence="10">
    <location>
        <begin position="157"/>
        <end position="306"/>
    </location>
</feature>
<comment type="caution">
    <text evidence="11">The sequence shown here is derived from an EMBL/GenBank/DDBJ whole genome shotgun (WGS) entry which is preliminary data.</text>
</comment>
<dbReference type="PANTHER" id="PTHR12755">
    <property type="entry name" value="CLEAVAGE/POLYADENYLATION FACTOR IA SUBUNIT CLP1P"/>
    <property type="match status" value="1"/>
</dbReference>
<feature type="region of interest" description="Disordered" evidence="9">
    <location>
        <begin position="500"/>
        <end position="523"/>
    </location>
</feature>